<dbReference type="RefSeq" id="WP_311656980.1">
    <property type="nucleotide sequence ID" value="NZ_JAVRHY010000002.1"/>
</dbReference>
<dbReference type="InterPro" id="IPR033749">
    <property type="entry name" value="Polyprenyl_synt_CS"/>
</dbReference>
<gene>
    <name evidence="7" type="ORF">RM531_02275</name>
</gene>
<protein>
    <submittedName>
        <fullName evidence="7">Polyprenyl synthetase family protein</fullName>
    </submittedName>
</protein>
<dbReference type="EMBL" id="JAVRHY010000002">
    <property type="protein sequence ID" value="MDT0617292.1"/>
    <property type="molecule type" value="Genomic_DNA"/>
</dbReference>
<evidence type="ECO:0000256" key="2">
    <source>
        <dbReference type="ARBA" id="ARBA00006706"/>
    </source>
</evidence>
<dbReference type="SFLD" id="SFLDS00005">
    <property type="entry name" value="Isoprenoid_Synthase_Type_I"/>
    <property type="match status" value="1"/>
</dbReference>
<dbReference type="Pfam" id="PF00348">
    <property type="entry name" value="polyprenyl_synt"/>
    <property type="match status" value="1"/>
</dbReference>
<evidence type="ECO:0000256" key="6">
    <source>
        <dbReference type="RuleBase" id="RU004466"/>
    </source>
</evidence>
<comment type="caution">
    <text evidence="7">The sequence shown here is derived from an EMBL/GenBank/DDBJ whole genome shotgun (WGS) entry which is preliminary data.</text>
</comment>
<evidence type="ECO:0000313" key="7">
    <source>
        <dbReference type="EMBL" id="MDT0617292.1"/>
    </source>
</evidence>
<dbReference type="Proteomes" id="UP001259982">
    <property type="component" value="Unassembled WGS sequence"/>
</dbReference>
<dbReference type="CDD" id="cd00685">
    <property type="entry name" value="Trans_IPPS_HT"/>
    <property type="match status" value="1"/>
</dbReference>
<dbReference type="Gene3D" id="1.10.600.10">
    <property type="entry name" value="Farnesyl Diphosphate Synthase"/>
    <property type="match status" value="1"/>
</dbReference>
<name>A0ABU3B4A3_9GAMM</name>
<evidence type="ECO:0000256" key="1">
    <source>
        <dbReference type="ARBA" id="ARBA00001946"/>
    </source>
</evidence>
<keyword evidence="4" id="KW-0479">Metal-binding</keyword>
<accession>A0ABU3B4A3</accession>
<dbReference type="PROSITE" id="PS00723">
    <property type="entry name" value="POLYPRENYL_SYNTHASE_1"/>
    <property type="match status" value="1"/>
</dbReference>
<organism evidence="7 8">
    <name type="scientific">Spectribacter acetivorans</name>
    <dbReference type="NCBI Taxonomy" id="3075603"/>
    <lineage>
        <taxon>Bacteria</taxon>
        <taxon>Pseudomonadati</taxon>
        <taxon>Pseudomonadota</taxon>
        <taxon>Gammaproteobacteria</taxon>
        <taxon>Salinisphaerales</taxon>
        <taxon>Salinisphaeraceae</taxon>
        <taxon>Spectribacter</taxon>
    </lineage>
</organism>
<dbReference type="PANTHER" id="PTHR12001:SF69">
    <property type="entry name" value="ALL TRANS-POLYPRENYL-DIPHOSPHATE SYNTHASE PDSS1"/>
    <property type="match status" value="1"/>
</dbReference>
<keyword evidence="5" id="KW-0460">Magnesium</keyword>
<evidence type="ECO:0000256" key="4">
    <source>
        <dbReference type="ARBA" id="ARBA00022723"/>
    </source>
</evidence>
<sequence length="323" mass="35013">MQLEPILKPVEADMRAVDALIRRHLDSDVVLIRTLADYIIAGGGKRLRPATVLLAARAAGFSGNDDHRLLAAIIEFIHTATLLHDDVVDESGQRRGRDTANAVWGNSASVLTGDFLYSRAFQMMVALERPQVMQVLADTTNRIAEGEVLQLMNAHRADISEADYMDVVDRKTASLFSAGCRLGAMLADASSAQSEALARYGCHLGIAFQIMDDALDYDATDNAFGKNVGDDLAEGKATLPLIWALSQATDEDASALRRAIEDGDCDQLEAVRSAIESTRAMAYTLARAEDEAAKARTALDQIPDSSSKRALLELANFAVRRSF</sequence>
<evidence type="ECO:0000313" key="8">
    <source>
        <dbReference type="Proteomes" id="UP001259982"/>
    </source>
</evidence>
<evidence type="ECO:0000256" key="5">
    <source>
        <dbReference type="ARBA" id="ARBA00022842"/>
    </source>
</evidence>
<dbReference type="InterPro" id="IPR008949">
    <property type="entry name" value="Isoprenoid_synthase_dom_sf"/>
</dbReference>
<dbReference type="InterPro" id="IPR000092">
    <property type="entry name" value="Polyprenyl_synt"/>
</dbReference>
<evidence type="ECO:0000256" key="3">
    <source>
        <dbReference type="ARBA" id="ARBA00022679"/>
    </source>
</evidence>
<proteinExistence type="inferred from homology"/>
<keyword evidence="8" id="KW-1185">Reference proteome</keyword>
<dbReference type="SUPFAM" id="SSF48576">
    <property type="entry name" value="Terpenoid synthases"/>
    <property type="match status" value="1"/>
</dbReference>
<keyword evidence="3 6" id="KW-0808">Transferase</keyword>
<comment type="similarity">
    <text evidence="2 6">Belongs to the FPP/GGPP synthase family.</text>
</comment>
<reference evidence="7 8" key="1">
    <citation type="submission" date="2023-09" db="EMBL/GenBank/DDBJ databases">
        <authorList>
            <person name="Rey-Velasco X."/>
        </authorList>
    </citation>
    <scope>NUCLEOTIDE SEQUENCE [LARGE SCALE GENOMIC DNA]</scope>
    <source>
        <strain evidence="7 8">P385</strain>
    </source>
</reference>
<dbReference type="PANTHER" id="PTHR12001">
    <property type="entry name" value="GERANYLGERANYL PYROPHOSPHATE SYNTHASE"/>
    <property type="match status" value="1"/>
</dbReference>
<comment type="cofactor">
    <cofactor evidence="1">
        <name>Mg(2+)</name>
        <dbReference type="ChEBI" id="CHEBI:18420"/>
    </cofactor>
</comment>